<evidence type="ECO:0000313" key="3">
    <source>
        <dbReference type="EMBL" id="RCJ03778.1"/>
    </source>
</evidence>
<evidence type="ECO:0000256" key="1">
    <source>
        <dbReference type="ARBA" id="ARBA00006987"/>
    </source>
</evidence>
<dbReference type="Gene3D" id="3.40.190.10">
    <property type="entry name" value="Periplasmic binding protein-like II"/>
    <property type="match status" value="1"/>
</dbReference>
<accession>A0A367P7F8</accession>
<proteinExistence type="inferred from homology"/>
<sequence length="326" mass="33884">MSTKTRRSFLAFAAQAACLASLGNSVWAQSKPVARIVVPFAPGGGGDVLGRLLAEKLAVELGQTVIVENRPGGSATIATDVVAKSAPDGNTILLTVPLLVQTPSLFKKLPYDPIADLTPVIDVVTSPLWVAVSTSRTSARTVKEFVADVKAHPGKHSFASLGNGSSAHVLGSQFNAVAGLDMIHVPYKGSAPASVALVAGEVSLTILDIVTLKPQLASGKIRLLAVTGGKRSPLTPEVPTLAEQGYPGFDLPTWAGLFVPSKTSPEIVRKLHAATVKVLHQPDVVSRLGSLGYMPGGQSQESFARGVGAEKVRWAELIGKAGIQPD</sequence>
<comment type="caution">
    <text evidence="3">The sequence shown here is derived from an EMBL/GenBank/DDBJ whole genome shotgun (WGS) entry which is preliminary data.</text>
</comment>
<evidence type="ECO:0000313" key="4">
    <source>
        <dbReference type="Proteomes" id="UP000253501"/>
    </source>
</evidence>
<dbReference type="CDD" id="cd13578">
    <property type="entry name" value="PBP2_Bug27"/>
    <property type="match status" value="1"/>
</dbReference>
<dbReference type="RefSeq" id="WP_114135996.1">
    <property type="nucleotide sequence ID" value="NZ_CP068436.1"/>
</dbReference>
<dbReference type="SUPFAM" id="SSF53850">
    <property type="entry name" value="Periplasmic binding protein-like II"/>
    <property type="match status" value="1"/>
</dbReference>
<dbReference type="Proteomes" id="UP000253501">
    <property type="component" value="Unassembled WGS sequence"/>
</dbReference>
<dbReference type="AlphaFoldDB" id="A0A367P7F8"/>
<dbReference type="InterPro" id="IPR042100">
    <property type="entry name" value="Bug_dom1"/>
</dbReference>
<organism evidence="3 4">
    <name type="scientific">Cupriavidus necator</name>
    <name type="common">Alcaligenes eutrophus</name>
    <name type="synonym">Ralstonia eutropha</name>
    <dbReference type="NCBI Taxonomy" id="106590"/>
    <lineage>
        <taxon>Bacteria</taxon>
        <taxon>Pseudomonadati</taxon>
        <taxon>Pseudomonadota</taxon>
        <taxon>Betaproteobacteria</taxon>
        <taxon>Burkholderiales</taxon>
        <taxon>Burkholderiaceae</taxon>
        <taxon>Cupriavidus</taxon>
    </lineage>
</organism>
<name>A0A367P7F8_CUPNE</name>
<reference evidence="3 4" key="1">
    <citation type="submission" date="2018-04" db="EMBL/GenBank/DDBJ databases">
        <title>Cupriavidus necator CR12 genome sequencing and assembly.</title>
        <authorList>
            <person name="Ben Fekih I."/>
            <person name="Mazhar H.S."/>
            <person name="Bello S.K."/>
            <person name="Rensing C."/>
        </authorList>
    </citation>
    <scope>NUCLEOTIDE SEQUENCE [LARGE SCALE GENOMIC DNA]</scope>
    <source>
        <strain evidence="3 4">CR12</strain>
    </source>
</reference>
<dbReference type="InterPro" id="IPR005064">
    <property type="entry name" value="BUG"/>
</dbReference>
<gene>
    <name evidence="3" type="ORF">DDK22_35470</name>
</gene>
<dbReference type="PANTHER" id="PTHR42928:SF5">
    <property type="entry name" value="BLR1237 PROTEIN"/>
    <property type="match status" value="1"/>
</dbReference>
<keyword evidence="2" id="KW-0732">Signal</keyword>
<dbReference type="PIRSF" id="PIRSF017082">
    <property type="entry name" value="YflP"/>
    <property type="match status" value="1"/>
</dbReference>
<dbReference type="InterPro" id="IPR006311">
    <property type="entry name" value="TAT_signal"/>
</dbReference>
<protein>
    <submittedName>
        <fullName evidence="3">Tripartite tricarboxylate transporter substrate binding protein</fullName>
    </submittedName>
</protein>
<feature type="signal peptide" evidence="2">
    <location>
        <begin position="1"/>
        <end position="28"/>
    </location>
</feature>
<dbReference type="PANTHER" id="PTHR42928">
    <property type="entry name" value="TRICARBOXYLATE-BINDING PROTEIN"/>
    <property type="match status" value="1"/>
</dbReference>
<dbReference type="PROSITE" id="PS51318">
    <property type="entry name" value="TAT"/>
    <property type="match status" value="1"/>
</dbReference>
<comment type="similarity">
    <text evidence="1">Belongs to the UPF0065 (bug) family.</text>
</comment>
<dbReference type="EMBL" id="QDHA01000125">
    <property type="protein sequence ID" value="RCJ03778.1"/>
    <property type="molecule type" value="Genomic_DNA"/>
</dbReference>
<evidence type="ECO:0000256" key="2">
    <source>
        <dbReference type="SAM" id="SignalP"/>
    </source>
</evidence>
<dbReference type="Gene3D" id="3.40.190.150">
    <property type="entry name" value="Bordetella uptake gene, domain 1"/>
    <property type="match status" value="1"/>
</dbReference>
<dbReference type="Pfam" id="PF03401">
    <property type="entry name" value="TctC"/>
    <property type="match status" value="1"/>
</dbReference>
<feature type="chain" id="PRO_5016842539" evidence="2">
    <location>
        <begin position="29"/>
        <end position="326"/>
    </location>
</feature>